<feature type="compositionally biased region" description="Basic and acidic residues" evidence="3">
    <location>
        <begin position="1"/>
        <end position="12"/>
    </location>
</feature>
<dbReference type="NCBIfam" id="TIGR00107">
    <property type="entry name" value="deoD"/>
    <property type="match status" value="1"/>
</dbReference>
<evidence type="ECO:0000256" key="2">
    <source>
        <dbReference type="ARBA" id="ARBA00022679"/>
    </source>
</evidence>
<gene>
    <name evidence="5" type="primary">deoD_3</name>
    <name evidence="5" type="ORF">SDC9_12184</name>
</gene>
<sequence>MDHSLQKKRQLEHFSSGTPHNQAKKGEIAPFVLMPGDPLRAKYVAETKLDNVRQVTGVRNMFGFTGTWQGKEVSVMASGMGAPSMGIYSFELFAFYDVERIVRIGTCGGMIADIDVGDLVIAMTASTDSNYAHQYRLNGSFSPCADYGLLEKAVSSARARKIRHWVGGIFSSDVFSLYSALPEEEGWERWASMGCGATDMECFALYCNAAQLGKKALTLLTCSDSNITRKEMSPQERQTSLNSMFDVALDLV</sequence>
<dbReference type="NCBIfam" id="NF004489">
    <property type="entry name" value="PRK05819.1"/>
    <property type="match status" value="1"/>
</dbReference>
<accession>A0A644THS6</accession>
<evidence type="ECO:0000256" key="1">
    <source>
        <dbReference type="ARBA" id="ARBA00022676"/>
    </source>
</evidence>
<evidence type="ECO:0000313" key="5">
    <source>
        <dbReference type="EMBL" id="MPL66506.1"/>
    </source>
</evidence>
<feature type="region of interest" description="Disordered" evidence="3">
    <location>
        <begin position="1"/>
        <end position="23"/>
    </location>
</feature>
<dbReference type="EC" id="2.4.2.1" evidence="5"/>
<keyword evidence="1 5" id="KW-0328">Glycosyltransferase</keyword>
<protein>
    <submittedName>
        <fullName evidence="5">Purine nucleoside phosphorylase DeoD-type</fullName>
        <ecNumber evidence="5">2.4.2.1</ecNumber>
    </submittedName>
</protein>
<dbReference type="InterPro" id="IPR035994">
    <property type="entry name" value="Nucleoside_phosphorylase_sf"/>
</dbReference>
<dbReference type="CDD" id="cd09006">
    <property type="entry name" value="PNP_EcPNPI-like"/>
    <property type="match status" value="1"/>
</dbReference>
<feature type="domain" description="Nucleoside phosphorylase" evidence="4">
    <location>
        <begin position="31"/>
        <end position="233"/>
    </location>
</feature>
<dbReference type="PANTHER" id="PTHR43691">
    <property type="entry name" value="URIDINE PHOSPHORYLASE"/>
    <property type="match status" value="1"/>
</dbReference>
<keyword evidence="2 5" id="KW-0808">Transferase</keyword>
<dbReference type="AlphaFoldDB" id="A0A644THS6"/>
<dbReference type="SUPFAM" id="SSF53167">
    <property type="entry name" value="Purine and uridine phosphorylases"/>
    <property type="match status" value="1"/>
</dbReference>
<dbReference type="InterPro" id="IPR004402">
    <property type="entry name" value="DeoD-type"/>
</dbReference>
<dbReference type="GO" id="GO:0005829">
    <property type="term" value="C:cytosol"/>
    <property type="evidence" value="ECO:0007669"/>
    <property type="project" value="TreeGrafter"/>
</dbReference>
<dbReference type="Pfam" id="PF01048">
    <property type="entry name" value="PNP_UDP_1"/>
    <property type="match status" value="1"/>
</dbReference>
<evidence type="ECO:0000256" key="3">
    <source>
        <dbReference type="SAM" id="MobiDB-lite"/>
    </source>
</evidence>
<organism evidence="5">
    <name type="scientific">bioreactor metagenome</name>
    <dbReference type="NCBI Taxonomy" id="1076179"/>
    <lineage>
        <taxon>unclassified sequences</taxon>
        <taxon>metagenomes</taxon>
        <taxon>ecological metagenomes</taxon>
    </lineage>
</organism>
<dbReference type="InterPro" id="IPR000845">
    <property type="entry name" value="Nucleoside_phosphorylase_d"/>
</dbReference>
<dbReference type="EMBL" id="VSSQ01000032">
    <property type="protein sequence ID" value="MPL66506.1"/>
    <property type="molecule type" value="Genomic_DNA"/>
</dbReference>
<proteinExistence type="predicted"/>
<comment type="caution">
    <text evidence="5">The sequence shown here is derived from an EMBL/GenBank/DDBJ whole genome shotgun (WGS) entry which is preliminary data.</text>
</comment>
<dbReference type="GO" id="GO:0006152">
    <property type="term" value="P:purine nucleoside catabolic process"/>
    <property type="evidence" value="ECO:0007669"/>
    <property type="project" value="TreeGrafter"/>
</dbReference>
<dbReference type="GO" id="GO:0004731">
    <property type="term" value="F:purine-nucleoside phosphorylase activity"/>
    <property type="evidence" value="ECO:0007669"/>
    <property type="project" value="UniProtKB-EC"/>
</dbReference>
<name>A0A644THS6_9ZZZZ</name>
<reference evidence="5" key="1">
    <citation type="submission" date="2019-08" db="EMBL/GenBank/DDBJ databases">
        <authorList>
            <person name="Kucharzyk K."/>
            <person name="Murdoch R.W."/>
            <person name="Higgins S."/>
            <person name="Loffler F."/>
        </authorList>
    </citation>
    <scope>NUCLEOTIDE SEQUENCE</scope>
</reference>
<dbReference type="PANTHER" id="PTHR43691:SF11">
    <property type="entry name" value="FI09636P-RELATED"/>
    <property type="match status" value="1"/>
</dbReference>
<evidence type="ECO:0000259" key="4">
    <source>
        <dbReference type="Pfam" id="PF01048"/>
    </source>
</evidence>
<dbReference type="Gene3D" id="3.40.50.1580">
    <property type="entry name" value="Nucleoside phosphorylase domain"/>
    <property type="match status" value="1"/>
</dbReference>